<dbReference type="GO" id="GO:0071456">
    <property type="term" value="P:cellular response to hypoxia"/>
    <property type="evidence" value="ECO:0007669"/>
    <property type="project" value="TreeGrafter"/>
</dbReference>
<dbReference type="EMBL" id="HBGQ01036276">
    <property type="protein sequence ID" value="CAD9424774.1"/>
    <property type="molecule type" value="Transcribed_RNA"/>
</dbReference>
<name>A0A7S2CGQ5_9DINO</name>
<dbReference type="InterPro" id="IPR005123">
    <property type="entry name" value="Oxoglu/Fe-dep_dioxygenase_dom"/>
</dbReference>
<protein>
    <recommendedName>
        <fullName evidence="2">Fe2OG dioxygenase domain-containing protein</fullName>
    </recommendedName>
</protein>
<evidence type="ECO:0000313" key="3">
    <source>
        <dbReference type="EMBL" id="CAD9424774.1"/>
    </source>
</evidence>
<gene>
    <name evidence="3" type="ORF">AAND1436_LOCUS17859</name>
</gene>
<proteinExistence type="predicted"/>
<accession>A0A7S2CGQ5</accession>
<evidence type="ECO:0000256" key="1">
    <source>
        <dbReference type="ARBA" id="ARBA00022896"/>
    </source>
</evidence>
<dbReference type="InterPro" id="IPR051559">
    <property type="entry name" value="HIF_prolyl_hydroxylases"/>
</dbReference>
<dbReference type="Pfam" id="PF13640">
    <property type="entry name" value="2OG-FeII_Oxy_3"/>
    <property type="match status" value="1"/>
</dbReference>
<feature type="domain" description="Fe2OG dioxygenase" evidence="2">
    <location>
        <begin position="10"/>
        <end position="121"/>
    </location>
</feature>
<dbReference type="AlphaFoldDB" id="A0A7S2CGQ5"/>
<dbReference type="GO" id="GO:0008198">
    <property type="term" value="F:ferrous iron binding"/>
    <property type="evidence" value="ECO:0007669"/>
    <property type="project" value="TreeGrafter"/>
</dbReference>
<evidence type="ECO:0000259" key="2">
    <source>
        <dbReference type="PROSITE" id="PS51471"/>
    </source>
</evidence>
<reference evidence="3" key="1">
    <citation type="submission" date="2021-01" db="EMBL/GenBank/DDBJ databases">
        <authorList>
            <person name="Corre E."/>
            <person name="Pelletier E."/>
            <person name="Niang G."/>
            <person name="Scheremetjew M."/>
            <person name="Finn R."/>
            <person name="Kale V."/>
            <person name="Holt S."/>
            <person name="Cochrane G."/>
            <person name="Meng A."/>
            <person name="Brown T."/>
            <person name="Cohen L."/>
        </authorList>
    </citation>
    <scope>NUCLEOTIDE SEQUENCE</scope>
    <source>
        <strain evidence="3">CCMP2222</strain>
    </source>
</reference>
<dbReference type="PROSITE" id="PS51471">
    <property type="entry name" value="FE2OG_OXY"/>
    <property type="match status" value="1"/>
</dbReference>
<dbReference type="Gene3D" id="2.60.120.620">
    <property type="entry name" value="q2cbj1_9rhob like domain"/>
    <property type="match status" value="1"/>
</dbReference>
<organism evidence="3">
    <name type="scientific">Alexandrium andersonii</name>
    <dbReference type="NCBI Taxonomy" id="327968"/>
    <lineage>
        <taxon>Eukaryota</taxon>
        <taxon>Sar</taxon>
        <taxon>Alveolata</taxon>
        <taxon>Dinophyceae</taxon>
        <taxon>Gonyaulacales</taxon>
        <taxon>Pyrocystaceae</taxon>
        <taxon>Alexandrium</taxon>
    </lineage>
</organism>
<dbReference type="InterPro" id="IPR044862">
    <property type="entry name" value="Pro_4_hyd_alph_FE2OG_OXY"/>
</dbReference>
<sequence>MQRSSLRIRITERCDGMLACYDGNGAAYGPHVDNADGDGRVDGRVLTALLYLNPGWDKSCGGQLGVFEPSRGDIGDADVEGEWHTVWPEADTLVFFRADRTLHEVCPAYARRFALSMWFCGQPVV</sequence>
<keyword evidence="1" id="KW-0847">Vitamin C</keyword>
<dbReference type="GO" id="GO:0031543">
    <property type="term" value="F:peptidyl-proline dioxygenase activity"/>
    <property type="evidence" value="ECO:0007669"/>
    <property type="project" value="TreeGrafter"/>
</dbReference>
<dbReference type="PANTHER" id="PTHR12907">
    <property type="entry name" value="EGL NINE HOMOLOG-RELATED"/>
    <property type="match status" value="1"/>
</dbReference>
<dbReference type="GO" id="GO:0031418">
    <property type="term" value="F:L-ascorbic acid binding"/>
    <property type="evidence" value="ECO:0007669"/>
    <property type="project" value="UniProtKB-KW"/>
</dbReference>
<dbReference type="PANTHER" id="PTHR12907:SF26">
    <property type="entry name" value="HIF PROLYL HYDROXYLASE, ISOFORM C"/>
    <property type="match status" value="1"/>
</dbReference>